<keyword evidence="13" id="KW-1185">Reference proteome</keyword>
<dbReference type="GO" id="GO:0005886">
    <property type="term" value="C:plasma membrane"/>
    <property type="evidence" value="ECO:0007669"/>
    <property type="project" value="UniProtKB-SubCell"/>
</dbReference>
<protein>
    <recommendedName>
        <fullName evidence="3">Sec translocon accessory complex subunit YajC</fullName>
    </recommendedName>
</protein>
<accession>A0A0X3ANA5</accession>
<evidence type="ECO:0000256" key="10">
    <source>
        <dbReference type="ARBA" id="ARBA00023136"/>
    </source>
</evidence>
<evidence type="ECO:0000256" key="7">
    <source>
        <dbReference type="ARBA" id="ARBA00022927"/>
    </source>
</evidence>
<name>A0A0X3ANA5_9FLAO</name>
<keyword evidence="4" id="KW-0813">Transport</keyword>
<comment type="similarity">
    <text evidence="2">Belongs to the YajC family.</text>
</comment>
<dbReference type="RefSeq" id="WP_055425065.1">
    <property type="nucleotide sequence ID" value="NZ_FCOR01000003.1"/>
</dbReference>
<dbReference type="EMBL" id="FCOR01000003">
    <property type="protein sequence ID" value="CVK15844.1"/>
    <property type="molecule type" value="Genomic_DNA"/>
</dbReference>
<keyword evidence="10 11" id="KW-0472">Membrane</keyword>
<evidence type="ECO:0000313" key="13">
    <source>
        <dbReference type="Proteomes" id="UP000182761"/>
    </source>
</evidence>
<proteinExistence type="inferred from homology"/>
<evidence type="ECO:0000256" key="11">
    <source>
        <dbReference type="SAM" id="Phobius"/>
    </source>
</evidence>
<dbReference type="NCBIfam" id="TIGR00739">
    <property type="entry name" value="yajC"/>
    <property type="match status" value="1"/>
</dbReference>
<dbReference type="GO" id="GO:0015031">
    <property type="term" value="P:protein transport"/>
    <property type="evidence" value="ECO:0007669"/>
    <property type="project" value="UniProtKB-KW"/>
</dbReference>
<dbReference type="Pfam" id="PF02699">
    <property type="entry name" value="YajC"/>
    <property type="match status" value="1"/>
</dbReference>
<dbReference type="Proteomes" id="UP000182761">
    <property type="component" value="Unassembled WGS sequence"/>
</dbReference>
<evidence type="ECO:0000256" key="9">
    <source>
        <dbReference type="ARBA" id="ARBA00023010"/>
    </source>
</evidence>
<evidence type="ECO:0000256" key="5">
    <source>
        <dbReference type="ARBA" id="ARBA00022475"/>
    </source>
</evidence>
<keyword evidence="8 11" id="KW-1133">Transmembrane helix</keyword>
<evidence type="ECO:0000256" key="1">
    <source>
        <dbReference type="ARBA" id="ARBA00004162"/>
    </source>
</evidence>
<dbReference type="PRINTS" id="PR01853">
    <property type="entry name" value="YAJCTRNLCASE"/>
</dbReference>
<evidence type="ECO:0000256" key="8">
    <source>
        <dbReference type="ARBA" id="ARBA00022989"/>
    </source>
</evidence>
<evidence type="ECO:0000313" key="12">
    <source>
        <dbReference type="EMBL" id="CVK15844.1"/>
    </source>
</evidence>
<keyword evidence="5" id="KW-1003">Cell membrane</keyword>
<dbReference type="PANTHER" id="PTHR33909:SF1">
    <property type="entry name" value="SEC TRANSLOCON ACCESSORY COMPLEX SUBUNIT YAJC"/>
    <property type="match status" value="1"/>
</dbReference>
<keyword evidence="9" id="KW-0811">Translocation</keyword>
<reference evidence="12 13" key="1">
    <citation type="submission" date="2016-01" db="EMBL/GenBank/DDBJ databases">
        <authorList>
            <person name="McClelland M."/>
            <person name="Jain A."/>
            <person name="Saraogi P."/>
            <person name="Mendelson R."/>
            <person name="Westerman R."/>
            <person name="SanMiguel P."/>
            <person name="Csonka L."/>
        </authorList>
    </citation>
    <scope>NUCLEOTIDE SEQUENCE [LARGE SCALE GENOMIC DNA]</scope>
    <source>
        <strain evidence="12 13">R-53146</strain>
    </source>
</reference>
<evidence type="ECO:0000256" key="4">
    <source>
        <dbReference type="ARBA" id="ARBA00022448"/>
    </source>
</evidence>
<gene>
    <name evidence="12" type="ORF">Ga0061079_103155</name>
</gene>
<dbReference type="PANTHER" id="PTHR33909">
    <property type="entry name" value="SEC TRANSLOCON ACCESSORY COMPLEX SUBUNIT YAJC"/>
    <property type="match status" value="1"/>
</dbReference>
<dbReference type="SMART" id="SM01323">
    <property type="entry name" value="YajC"/>
    <property type="match status" value="1"/>
</dbReference>
<evidence type="ECO:0000256" key="3">
    <source>
        <dbReference type="ARBA" id="ARBA00014962"/>
    </source>
</evidence>
<dbReference type="InterPro" id="IPR003849">
    <property type="entry name" value="Preprotein_translocase_YajC"/>
</dbReference>
<dbReference type="AlphaFoldDB" id="A0A0X3ANA5"/>
<evidence type="ECO:0000256" key="2">
    <source>
        <dbReference type="ARBA" id="ARBA00006742"/>
    </source>
</evidence>
<keyword evidence="6 11" id="KW-0812">Transmembrane</keyword>
<feature type="transmembrane region" description="Helical" evidence="11">
    <location>
        <begin position="16"/>
        <end position="34"/>
    </location>
</feature>
<comment type="subcellular location">
    <subcellularLocation>
        <location evidence="1">Cell membrane</location>
        <topology evidence="1">Single-pass membrane protein</topology>
    </subcellularLocation>
</comment>
<evidence type="ECO:0000256" key="6">
    <source>
        <dbReference type="ARBA" id="ARBA00022692"/>
    </source>
</evidence>
<organism evidence="12 13">
    <name type="scientific">Apibacter mensalis</name>
    <dbReference type="NCBI Taxonomy" id="1586267"/>
    <lineage>
        <taxon>Bacteria</taxon>
        <taxon>Pseudomonadati</taxon>
        <taxon>Bacteroidota</taxon>
        <taxon>Flavobacteriia</taxon>
        <taxon>Flavobacteriales</taxon>
        <taxon>Weeksellaceae</taxon>
        <taxon>Apibacter</taxon>
    </lineage>
</organism>
<dbReference type="STRING" id="1586267.GCA_001418685_00679"/>
<keyword evidence="7" id="KW-0653">Protein transport</keyword>
<sequence length="108" mass="12153">MLTIILQAKGSFMEQAGAFLPLVLLFVVFYFFFIRPQTKRQKQEKNFQDNIAKGTRIVTTSGIHGKVAEIMDDGLIIETMAGKIKIEKSAISRELSIARYSENSPAKK</sequence>